<dbReference type="InterPro" id="IPR050259">
    <property type="entry name" value="SDR"/>
</dbReference>
<accession>A0A6P2BYU1</accession>
<dbReference type="Proteomes" id="UP000460272">
    <property type="component" value="Unassembled WGS sequence"/>
</dbReference>
<dbReference type="GO" id="GO:0032787">
    <property type="term" value="P:monocarboxylic acid metabolic process"/>
    <property type="evidence" value="ECO:0007669"/>
    <property type="project" value="UniProtKB-ARBA"/>
</dbReference>
<dbReference type="AlphaFoldDB" id="A0A6P2BYU1"/>
<dbReference type="OrthoDB" id="517007at2"/>
<evidence type="ECO:0000259" key="3">
    <source>
        <dbReference type="SMART" id="SM00822"/>
    </source>
</evidence>
<protein>
    <submittedName>
        <fullName evidence="4">SDR family oxidoreductase</fullName>
    </submittedName>
</protein>
<dbReference type="InterPro" id="IPR057326">
    <property type="entry name" value="KR_dom"/>
</dbReference>
<dbReference type="SUPFAM" id="SSF51735">
    <property type="entry name" value="NAD(P)-binding Rossmann-fold domains"/>
    <property type="match status" value="1"/>
</dbReference>
<dbReference type="PANTHER" id="PTHR42879:SF2">
    <property type="entry name" value="3-OXOACYL-[ACYL-CARRIER-PROTEIN] REDUCTASE FABG"/>
    <property type="match status" value="1"/>
</dbReference>
<dbReference type="NCBIfam" id="NF009466">
    <property type="entry name" value="PRK12826.1-2"/>
    <property type="match status" value="1"/>
</dbReference>
<dbReference type="InterPro" id="IPR020904">
    <property type="entry name" value="Sc_DH/Rdtase_CS"/>
</dbReference>
<dbReference type="Gene3D" id="3.40.50.720">
    <property type="entry name" value="NAD(P)-binding Rossmann-like Domain"/>
    <property type="match status" value="1"/>
</dbReference>
<dbReference type="PRINTS" id="PR00081">
    <property type="entry name" value="GDHRDH"/>
</dbReference>
<dbReference type="Pfam" id="PF13561">
    <property type="entry name" value="adh_short_C2"/>
    <property type="match status" value="1"/>
</dbReference>
<comment type="caution">
    <text evidence="4">The sequence shown here is derived from an EMBL/GenBank/DDBJ whole genome shotgun (WGS) entry which is preliminary data.</text>
</comment>
<sequence>MGRVAVVTGGASGIGLAIVRRLATGGASVALLDLDEAAADRAAAELRGEGLRVVGLGADVSDRAAVEKALEAARAELGPVEIMVTSAGLSLNAPFLDISVEDWERVVAVNLTGTFHCLQLAVPDMIAGGWGRIVTISSSSAQSGSRTQAHYSAAKGGVVVLTKTLALELGQYGITVNTIPPRAVVTPMFLAAPFAQGAAGEENIKALAARSPVRRLGVPEDIAATTAFLCSDDAGYITGQVIGVNGGNYT</sequence>
<feature type="domain" description="Ketoreductase" evidence="3">
    <location>
        <begin position="3"/>
        <end position="182"/>
    </location>
</feature>
<dbReference type="EMBL" id="RPFW01000005">
    <property type="protein sequence ID" value="TVZ02353.1"/>
    <property type="molecule type" value="Genomic_DNA"/>
</dbReference>
<organism evidence="4 5">
    <name type="scientific">Trebonia kvetii</name>
    <dbReference type="NCBI Taxonomy" id="2480626"/>
    <lineage>
        <taxon>Bacteria</taxon>
        <taxon>Bacillati</taxon>
        <taxon>Actinomycetota</taxon>
        <taxon>Actinomycetes</taxon>
        <taxon>Streptosporangiales</taxon>
        <taxon>Treboniaceae</taxon>
        <taxon>Trebonia</taxon>
    </lineage>
</organism>
<dbReference type="FunFam" id="3.40.50.720:FF:000084">
    <property type="entry name" value="Short-chain dehydrogenase reductase"/>
    <property type="match status" value="1"/>
</dbReference>
<dbReference type="PRINTS" id="PR00080">
    <property type="entry name" value="SDRFAMILY"/>
</dbReference>
<evidence type="ECO:0000313" key="4">
    <source>
        <dbReference type="EMBL" id="TVZ02353.1"/>
    </source>
</evidence>
<dbReference type="InterPro" id="IPR002347">
    <property type="entry name" value="SDR_fam"/>
</dbReference>
<dbReference type="SMART" id="SM00822">
    <property type="entry name" value="PKS_KR"/>
    <property type="match status" value="1"/>
</dbReference>
<evidence type="ECO:0000256" key="2">
    <source>
        <dbReference type="ARBA" id="ARBA00023002"/>
    </source>
</evidence>
<evidence type="ECO:0000313" key="5">
    <source>
        <dbReference type="Proteomes" id="UP000460272"/>
    </source>
</evidence>
<dbReference type="InterPro" id="IPR036291">
    <property type="entry name" value="NAD(P)-bd_dom_sf"/>
</dbReference>
<reference evidence="4 5" key="1">
    <citation type="submission" date="2018-11" db="EMBL/GenBank/DDBJ databases">
        <title>Trebonia kvetii gen.nov., sp.nov., a novel acidophilic actinobacterium, and proposal of the new actinobacterial family Treboniaceae fam. nov.</title>
        <authorList>
            <person name="Rapoport D."/>
            <person name="Sagova-Mareckova M."/>
            <person name="Sedlacek I."/>
            <person name="Provaznik J."/>
            <person name="Kralova S."/>
            <person name="Pavlinic D."/>
            <person name="Benes V."/>
            <person name="Kopecky J."/>
        </authorList>
    </citation>
    <scope>NUCLEOTIDE SEQUENCE [LARGE SCALE GENOMIC DNA]</scope>
    <source>
        <strain evidence="4 5">15Tr583</strain>
    </source>
</reference>
<dbReference type="PANTHER" id="PTHR42879">
    <property type="entry name" value="3-OXOACYL-(ACYL-CARRIER-PROTEIN) REDUCTASE"/>
    <property type="match status" value="1"/>
</dbReference>
<name>A0A6P2BYU1_9ACTN</name>
<evidence type="ECO:0000256" key="1">
    <source>
        <dbReference type="ARBA" id="ARBA00006484"/>
    </source>
</evidence>
<keyword evidence="2" id="KW-0560">Oxidoreductase</keyword>
<proteinExistence type="inferred from homology"/>
<dbReference type="GO" id="GO:0016491">
    <property type="term" value="F:oxidoreductase activity"/>
    <property type="evidence" value="ECO:0007669"/>
    <property type="project" value="UniProtKB-KW"/>
</dbReference>
<comment type="similarity">
    <text evidence="1">Belongs to the short-chain dehydrogenases/reductases (SDR) family.</text>
</comment>
<keyword evidence="5" id="KW-1185">Reference proteome</keyword>
<gene>
    <name evidence="4" type="ORF">EAS64_26460</name>
</gene>
<dbReference type="PROSITE" id="PS00061">
    <property type="entry name" value="ADH_SHORT"/>
    <property type="match status" value="1"/>
</dbReference>